<gene>
    <name evidence="5 7" type="primary">rplS</name>
    <name evidence="7" type="ORF">Pla133_39840</name>
</gene>
<evidence type="ECO:0000256" key="5">
    <source>
        <dbReference type="HAMAP-Rule" id="MF_00402"/>
    </source>
</evidence>
<evidence type="ECO:0000256" key="4">
    <source>
        <dbReference type="ARBA" id="ARBA00035171"/>
    </source>
</evidence>
<dbReference type="NCBIfam" id="TIGR01024">
    <property type="entry name" value="rplS_bact"/>
    <property type="match status" value="1"/>
</dbReference>
<dbReference type="SUPFAM" id="SSF50104">
    <property type="entry name" value="Translation proteins SH3-like domain"/>
    <property type="match status" value="1"/>
</dbReference>
<evidence type="ECO:0000313" key="8">
    <source>
        <dbReference type="Proteomes" id="UP000316921"/>
    </source>
</evidence>
<dbReference type="PANTHER" id="PTHR15680">
    <property type="entry name" value="RIBOSOMAL PROTEIN L19"/>
    <property type="match status" value="1"/>
</dbReference>
<dbReference type="HAMAP" id="MF_00402">
    <property type="entry name" value="Ribosomal_bL19"/>
    <property type="match status" value="1"/>
</dbReference>
<comment type="similarity">
    <text evidence="1 5 6">Belongs to the bacterial ribosomal protein bL19 family.</text>
</comment>
<dbReference type="InterPro" id="IPR008991">
    <property type="entry name" value="Translation_prot_SH3-like_sf"/>
</dbReference>
<dbReference type="InterPro" id="IPR038657">
    <property type="entry name" value="Ribosomal_bL19_sf"/>
</dbReference>
<dbReference type="GO" id="GO:0006412">
    <property type="term" value="P:translation"/>
    <property type="evidence" value="ECO:0007669"/>
    <property type="project" value="UniProtKB-UniRule"/>
</dbReference>
<keyword evidence="3 5" id="KW-0687">Ribonucleoprotein</keyword>
<dbReference type="KEGG" id="pbap:Pla133_39840"/>
<dbReference type="PRINTS" id="PR00061">
    <property type="entry name" value="RIBOSOMALL19"/>
</dbReference>
<dbReference type="EMBL" id="CP036287">
    <property type="protein sequence ID" value="QDU68874.1"/>
    <property type="molecule type" value="Genomic_DNA"/>
</dbReference>
<protein>
    <recommendedName>
        <fullName evidence="4 5">Large ribosomal subunit protein bL19</fullName>
    </recommendedName>
</protein>
<dbReference type="Gene3D" id="2.30.30.790">
    <property type="match status" value="1"/>
</dbReference>
<evidence type="ECO:0000256" key="3">
    <source>
        <dbReference type="ARBA" id="ARBA00023274"/>
    </source>
</evidence>
<organism evidence="7 8">
    <name type="scientific">Engelhardtia mirabilis</name>
    <dbReference type="NCBI Taxonomy" id="2528011"/>
    <lineage>
        <taxon>Bacteria</taxon>
        <taxon>Pseudomonadati</taxon>
        <taxon>Planctomycetota</taxon>
        <taxon>Planctomycetia</taxon>
        <taxon>Planctomycetia incertae sedis</taxon>
        <taxon>Engelhardtia</taxon>
    </lineage>
</organism>
<dbReference type="AlphaFoldDB" id="A0A518BPG7"/>
<comment type="function">
    <text evidence="5 6">This protein is located at the 30S-50S ribosomal subunit interface and may play a role in the structure and function of the aminoacyl-tRNA binding site.</text>
</comment>
<dbReference type="Proteomes" id="UP000316921">
    <property type="component" value="Chromosome"/>
</dbReference>
<reference evidence="7 8" key="1">
    <citation type="submission" date="2019-02" db="EMBL/GenBank/DDBJ databases">
        <title>Deep-cultivation of Planctomycetes and their phenomic and genomic characterization uncovers novel biology.</title>
        <authorList>
            <person name="Wiegand S."/>
            <person name="Jogler M."/>
            <person name="Boedeker C."/>
            <person name="Pinto D."/>
            <person name="Vollmers J."/>
            <person name="Rivas-Marin E."/>
            <person name="Kohn T."/>
            <person name="Peeters S.H."/>
            <person name="Heuer A."/>
            <person name="Rast P."/>
            <person name="Oberbeckmann S."/>
            <person name="Bunk B."/>
            <person name="Jeske O."/>
            <person name="Meyerdierks A."/>
            <person name="Storesund J.E."/>
            <person name="Kallscheuer N."/>
            <person name="Luecker S."/>
            <person name="Lage O.M."/>
            <person name="Pohl T."/>
            <person name="Merkel B.J."/>
            <person name="Hornburger P."/>
            <person name="Mueller R.-W."/>
            <person name="Bruemmer F."/>
            <person name="Labrenz M."/>
            <person name="Spormann A.M."/>
            <person name="Op den Camp H."/>
            <person name="Overmann J."/>
            <person name="Amann R."/>
            <person name="Jetten M.S.M."/>
            <person name="Mascher T."/>
            <person name="Medema M.H."/>
            <person name="Devos D.P."/>
            <person name="Kaster A.-K."/>
            <person name="Ovreas L."/>
            <person name="Rohde M."/>
            <person name="Galperin M.Y."/>
            <person name="Jogler C."/>
        </authorList>
    </citation>
    <scope>NUCLEOTIDE SEQUENCE [LARGE SCALE GENOMIC DNA]</scope>
    <source>
        <strain evidence="7 8">Pla133</strain>
    </source>
</reference>
<dbReference type="Pfam" id="PF01245">
    <property type="entry name" value="Ribosomal_L19"/>
    <property type="match status" value="1"/>
</dbReference>
<evidence type="ECO:0000256" key="1">
    <source>
        <dbReference type="ARBA" id="ARBA00005781"/>
    </source>
</evidence>
<dbReference type="PANTHER" id="PTHR15680:SF9">
    <property type="entry name" value="LARGE RIBOSOMAL SUBUNIT PROTEIN BL19M"/>
    <property type="match status" value="1"/>
</dbReference>
<keyword evidence="2 5" id="KW-0689">Ribosomal protein</keyword>
<keyword evidence="8" id="KW-1185">Reference proteome</keyword>
<evidence type="ECO:0000313" key="7">
    <source>
        <dbReference type="EMBL" id="QDU68874.1"/>
    </source>
</evidence>
<dbReference type="GO" id="GO:0003735">
    <property type="term" value="F:structural constituent of ribosome"/>
    <property type="evidence" value="ECO:0007669"/>
    <property type="project" value="InterPro"/>
</dbReference>
<name>A0A518BPG7_9BACT</name>
<evidence type="ECO:0000256" key="6">
    <source>
        <dbReference type="RuleBase" id="RU000559"/>
    </source>
</evidence>
<proteinExistence type="inferred from homology"/>
<sequence>MTSLIDSLEQENGKSHLPPVRVGDTVEVHYLIREGDKERVQLFIGTVIRINGRGIRKAIVVRRIVQGEGVERSFPLHSPRVKDVTVARRGNVRRSKLYYLRDRVGKATRVTEKLGEKARRDKDRDAAFRAEMEAAAAAQAAAAEGGEGGEG</sequence>
<dbReference type="GO" id="GO:0022625">
    <property type="term" value="C:cytosolic large ribosomal subunit"/>
    <property type="evidence" value="ECO:0007669"/>
    <property type="project" value="TreeGrafter"/>
</dbReference>
<dbReference type="InterPro" id="IPR001857">
    <property type="entry name" value="Ribosomal_bL19"/>
</dbReference>
<evidence type="ECO:0000256" key="2">
    <source>
        <dbReference type="ARBA" id="ARBA00022980"/>
    </source>
</evidence>
<accession>A0A518BPG7</accession>